<dbReference type="GO" id="GO:0006654">
    <property type="term" value="P:phosphatidic acid biosynthetic process"/>
    <property type="evidence" value="ECO:0007669"/>
    <property type="project" value="TreeGrafter"/>
</dbReference>
<keyword evidence="1 5" id="KW-0808">Transferase</keyword>
<dbReference type="EC" id="2.3.-.-" evidence="5"/>
<dbReference type="InterPro" id="IPR002123">
    <property type="entry name" value="Plipid/glycerol_acylTrfase"/>
</dbReference>
<dbReference type="RefSeq" id="WP_182858551.1">
    <property type="nucleotide sequence ID" value="NZ_OMOH01000002.1"/>
</dbReference>
<evidence type="ECO:0000256" key="1">
    <source>
        <dbReference type="ARBA" id="ARBA00022679"/>
    </source>
</evidence>
<dbReference type="SMART" id="SM00563">
    <property type="entry name" value="PlsC"/>
    <property type="match status" value="1"/>
</dbReference>
<feature type="region of interest" description="Disordered" evidence="3">
    <location>
        <begin position="243"/>
        <end position="265"/>
    </location>
</feature>
<organism evidence="5 6">
    <name type="scientific">Propionibacterium ruminifibrarum</name>
    <dbReference type="NCBI Taxonomy" id="1962131"/>
    <lineage>
        <taxon>Bacteria</taxon>
        <taxon>Bacillati</taxon>
        <taxon>Actinomycetota</taxon>
        <taxon>Actinomycetes</taxon>
        <taxon>Propionibacteriales</taxon>
        <taxon>Propionibacteriaceae</taxon>
        <taxon>Propionibacterium</taxon>
    </lineage>
</organism>
<dbReference type="SUPFAM" id="SSF69593">
    <property type="entry name" value="Glycerol-3-phosphate (1)-acyltransferase"/>
    <property type="match status" value="1"/>
</dbReference>
<evidence type="ECO:0000256" key="2">
    <source>
        <dbReference type="ARBA" id="ARBA00023315"/>
    </source>
</evidence>
<dbReference type="CDD" id="cd07989">
    <property type="entry name" value="LPLAT_AGPAT-like"/>
    <property type="match status" value="1"/>
</dbReference>
<keyword evidence="6" id="KW-1185">Reference proteome</keyword>
<evidence type="ECO:0000313" key="5">
    <source>
        <dbReference type="EMBL" id="SPF67679.1"/>
    </source>
</evidence>
<feature type="domain" description="Phospholipid/glycerol acyltransferase" evidence="4">
    <location>
        <begin position="60"/>
        <end position="178"/>
    </location>
</feature>
<dbReference type="EMBL" id="OMOH01000002">
    <property type="protein sequence ID" value="SPF67679.1"/>
    <property type="molecule type" value="Genomic_DNA"/>
</dbReference>
<name>A0A375I303_9ACTN</name>
<dbReference type="GO" id="GO:0003841">
    <property type="term" value="F:1-acylglycerol-3-phosphate O-acyltransferase activity"/>
    <property type="evidence" value="ECO:0007669"/>
    <property type="project" value="TreeGrafter"/>
</dbReference>
<protein>
    <submittedName>
        <fullName evidence="5">Acyltransferase</fullName>
        <ecNumber evidence="5">2.3.-.-</ecNumber>
    </submittedName>
</protein>
<accession>A0A375I303</accession>
<dbReference type="GO" id="GO:0005886">
    <property type="term" value="C:plasma membrane"/>
    <property type="evidence" value="ECO:0007669"/>
    <property type="project" value="TreeGrafter"/>
</dbReference>
<dbReference type="PANTHER" id="PTHR10434:SF55">
    <property type="entry name" value="POSSIBLE ACYLTRANSFERASE"/>
    <property type="match status" value="1"/>
</dbReference>
<feature type="region of interest" description="Disordered" evidence="3">
    <location>
        <begin position="1"/>
        <end position="24"/>
    </location>
</feature>
<gene>
    <name evidence="5" type="ORF">PROPJV5_0636</name>
</gene>
<dbReference type="Pfam" id="PF01553">
    <property type="entry name" value="Acyltransferase"/>
    <property type="match status" value="1"/>
</dbReference>
<reference evidence="6" key="1">
    <citation type="submission" date="2018-02" db="EMBL/GenBank/DDBJ databases">
        <authorList>
            <person name="Hornung B."/>
        </authorList>
    </citation>
    <scope>NUCLEOTIDE SEQUENCE [LARGE SCALE GENOMIC DNA]</scope>
</reference>
<evidence type="ECO:0000259" key="4">
    <source>
        <dbReference type="SMART" id="SM00563"/>
    </source>
</evidence>
<keyword evidence="2 5" id="KW-0012">Acyltransferase</keyword>
<evidence type="ECO:0000256" key="3">
    <source>
        <dbReference type="SAM" id="MobiDB-lite"/>
    </source>
</evidence>
<dbReference type="PANTHER" id="PTHR10434">
    <property type="entry name" value="1-ACYL-SN-GLYCEROL-3-PHOSPHATE ACYLTRANSFERASE"/>
    <property type="match status" value="1"/>
</dbReference>
<evidence type="ECO:0000313" key="6">
    <source>
        <dbReference type="Proteomes" id="UP000265962"/>
    </source>
</evidence>
<sequence>MRTALSAPAPRPYRGRLGRSNTEPTTRLFASLPPIAGALLAPVCRLHYSGQENIPDTGPLILTPNHLCNLDPVVVGHYTAYAGRWPHFLARANLFRVTGLGPLLRGIEQIPVERGSVRAAGSLAAAQQMLAAGRAVIVYPEGTFTYDPDEWPMAGHTGAARLALATGAPVVPIGQWGANLIIPPRHKRRAHLIGRTDVTVRAGRAVDLSDLSGRGEHDRQAVREATVRIMDAICAQTELARGATAPAGRWHPGRRSRVPADEAVR</sequence>
<dbReference type="Proteomes" id="UP000265962">
    <property type="component" value="Unassembled WGS sequence"/>
</dbReference>
<proteinExistence type="predicted"/>
<dbReference type="AlphaFoldDB" id="A0A375I303"/>